<feature type="domain" description="Autotransporter" evidence="1">
    <location>
        <begin position="597"/>
        <end position="870"/>
    </location>
</feature>
<dbReference type="SUPFAM" id="SSF103515">
    <property type="entry name" value="Autotransporter"/>
    <property type="match status" value="1"/>
</dbReference>
<proteinExistence type="predicted"/>
<dbReference type="InterPro" id="IPR005546">
    <property type="entry name" value="Autotransporte_beta"/>
</dbReference>
<dbReference type="PROSITE" id="PS51208">
    <property type="entry name" value="AUTOTRANSPORTER"/>
    <property type="match status" value="1"/>
</dbReference>
<name>A0A212LZW6_9FIRM</name>
<dbReference type="AlphaFoldDB" id="A0A212LZW6"/>
<dbReference type="InterPro" id="IPR036709">
    <property type="entry name" value="Autotransporte_beta_dom_sf"/>
</dbReference>
<evidence type="ECO:0000313" key="2">
    <source>
        <dbReference type="EMBL" id="SCM83061.1"/>
    </source>
</evidence>
<protein>
    <submittedName>
        <fullName evidence="2">Putative Outer membrane autotransporter barrel domain protein</fullName>
    </submittedName>
</protein>
<sequence length="870" mass="87453">MKIIKMGLKGWGSLFKLSEHAIGMLVSKYRAVLKRMLIRNTAAFAACCVILGAPAAGGAAGITYTGDGAALQTAPIGGASSPSLILSGVSGNTVTVDYTTGTDPWRVFGGLSNSAAVIGNTVYLFNGTVNNNFYGGYDAAGTGGFGAGNNTVIISGGTVISNAVAGLSLQGNVSGNRMTMSGGTVGRNLYGGSANGSGSAVGNSVLVTGGQVGDGLGDVGNGWVVGGFSQDGLAENNRVTLTAGTVNSIEGGESGTGVAANNQVIITGGTVAGVVVRGGFSNTGSVINNRVDISGGSMDMDVMAGQTNGGDAINNQVTVTGGTIGQFIFGGISDAGEASGNRVIMSDGTVTGYIRGGDSIQGNALNNGVIFSGGRVSGIEGGYSRDGNASGNTVDIRGGEVVYAVFGGFSNNGDAAGNTVILSGAPQLSNALLYGGFCPNGASSGNTLQVNGFTGSVKEVAAFQNYNFFLSSAASSGSPVLNITGAIPVDLAGTTVSITGLESGVRLAAGDEITLISSTANAPAATYAANVLSGISLLYDLDIRTQNAKLIASVNSAGINPQTKALAEGRASGMAFLNQGADLAAGSGITDAAQQAKAAGGQSTFGAVSYGSSRHNTGSHADVDGTSLLAGWASRHEGKNGLLTRGVFLEGGWGSYDTYNSFAGLPDVKGGGDTSYYGLGVLFRQDRPDGSYLEGSLRGGKSKTDFASGDLKSSVGEAASYSTDSAYYGLHAGIGRIKCEGGRTLDYYAKYFYTHQGGNDVTVAGDRFSFDAADSSRLRGGVRLTTEKPGGKIANYVGLAYEYEFSGKARGSVHGLSLDAPSLRGGTGILELGLSVKSRPDSSNTLHFGLQGFAGKREGVTGTAQFKRMF</sequence>
<dbReference type="SMART" id="SM00869">
    <property type="entry name" value="Autotransporter"/>
    <property type="match status" value="1"/>
</dbReference>
<accession>A0A212LZW6</accession>
<evidence type="ECO:0000259" key="1">
    <source>
        <dbReference type="PROSITE" id="PS51208"/>
    </source>
</evidence>
<gene>
    <name evidence="2" type="ORF">KL86SPO_60023</name>
</gene>
<organism evidence="2">
    <name type="scientific">uncultured Sporomusa sp</name>
    <dbReference type="NCBI Taxonomy" id="307249"/>
    <lineage>
        <taxon>Bacteria</taxon>
        <taxon>Bacillati</taxon>
        <taxon>Bacillota</taxon>
        <taxon>Negativicutes</taxon>
        <taxon>Selenomonadales</taxon>
        <taxon>Sporomusaceae</taxon>
        <taxon>Sporomusa</taxon>
        <taxon>environmental samples</taxon>
    </lineage>
</organism>
<dbReference type="EMBL" id="FMJE01000006">
    <property type="protein sequence ID" value="SCM83061.1"/>
    <property type="molecule type" value="Genomic_DNA"/>
</dbReference>
<reference evidence="2" key="1">
    <citation type="submission" date="2016-08" db="EMBL/GenBank/DDBJ databases">
        <authorList>
            <person name="Seilhamer J.J."/>
        </authorList>
    </citation>
    <scope>NUCLEOTIDE SEQUENCE</scope>
    <source>
        <strain evidence="2">86</strain>
    </source>
</reference>